<feature type="compositionally biased region" description="Basic and acidic residues" evidence="5">
    <location>
        <begin position="138"/>
        <end position="147"/>
    </location>
</feature>
<dbReference type="HOGENOM" id="CLU_109671_1_1_2"/>
<dbReference type="InterPro" id="IPR001377">
    <property type="entry name" value="Ribosomal_eS6"/>
</dbReference>
<keyword evidence="3 4" id="KW-0687">Ribonucleoprotein</keyword>
<dbReference type="GO" id="GO:0005840">
    <property type="term" value="C:ribosome"/>
    <property type="evidence" value="ECO:0007669"/>
    <property type="project" value="UniProtKB-KW"/>
</dbReference>
<protein>
    <recommendedName>
        <fullName evidence="4">Small ribosomal subunit protein eS6</fullName>
    </recommendedName>
</protein>
<sequence length="147" mass="15542">MADFKLVVSDPKTAKAYNIDVTGPRTAKLVGKAIGAEVDGEAVGLTGYTLVITGGSDKDGVPMRKDLPGQGRRRVLVAGGVGYHPKSDGMRKRKTLRGNEISGDLVQVNAVVKSYGPKPLEELVPKTEGAGKKKKEEKKKAAAEAKK</sequence>
<dbReference type="HAMAP" id="MF_00512">
    <property type="entry name" value="Ribosomal_eS6"/>
    <property type="match status" value="1"/>
</dbReference>
<organism evidence="6 7">
    <name type="scientific">Methanocella conradii (strain DSM 24694 / JCM 17849 / CGMCC 1.5162 / HZ254)</name>
    <dbReference type="NCBI Taxonomy" id="1041930"/>
    <lineage>
        <taxon>Archaea</taxon>
        <taxon>Methanobacteriati</taxon>
        <taxon>Methanobacteriota</taxon>
        <taxon>Stenosarchaea group</taxon>
        <taxon>Methanomicrobia</taxon>
        <taxon>Methanocellales</taxon>
        <taxon>Methanocellaceae</taxon>
        <taxon>Methanocella</taxon>
    </lineage>
</organism>
<name>H8IAM3_METCZ</name>
<dbReference type="NCBIfam" id="NF003294">
    <property type="entry name" value="PRK04290.1-3"/>
    <property type="match status" value="1"/>
</dbReference>
<evidence type="ECO:0000256" key="3">
    <source>
        <dbReference type="ARBA" id="ARBA00023274"/>
    </source>
</evidence>
<dbReference type="SMART" id="SM01405">
    <property type="entry name" value="Ribosomal_S6e"/>
    <property type="match status" value="1"/>
</dbReference>
<dbReference type="Pfam" id="PF01092">
    <property type="entry name" value="Ribosomal_S6e"/>
    <property type="match status" value="1"/>
</dbReference>
<dbReference type="InterPro" id="IPR020924">
    <property type="entry name" value="Ribosomal_eS6_arc"/>
</dbReference>
<dbReference type="GO" id="GO:0003735">
    <property type="term" value="F:structural constituent of ribosome"/>
    <property type="evidence" value="ECO:0007669"/>
    <property type="project" value="InterPro"/>
</dbReference>
<evidence type="ECO:0000256" key="5">
    <source>
        <dbReference type="SAM" id="MobiDB-lite"/>
    </source>
</evidence>
<dbReference type="InterPro" id="IPR018282">
    <property type="entry name" value="Ribosomal_eS6_CS"/>
</dbReference>
<evidence type="ECO:0000256" key="2">
    <source>
        <dbReference type="ARBA" id="ARBA00022980"/>
    </source>
</evidence>
<dbReference type="eggNOG" id="arCOG01946">
    <property type="taxonomic scope" value="Archaea"/>
</dbReference>
<dbReference type="PANTHER" id="PTHR11502">
    <property type="entry name" value="40S RIBOSOMAL PROTEIN S6"/>
    <property type="match status" value="1"/>
</dbReference>
<reference evidence="6 7" key="1">
    <citation type="journal article" date="2012" name="J. Bacteriol.">
        <title>Complete genome sequence of a thermophilic methanogen, Methanocella conradii HZ254, isolated from Chinese rice field soil.</title>
        <authorList>
            <person name="Lu Z."/>
            <person name="Lu Y."/>
        </authorList>
    </citation>
    <scope>NUCLEOTIDE SEQUENCE [LARGE SCALE GENOMIC DNA]</scope>
    <source>
        <strain evidence="7">DSM 24694 / JCM 17849 / CGMCC 1.5162 / HZ254</strain>
    </source>
</reference>
<keyword evidence="2 4" id="KW-0689">Ribosomal protein</keyword>
<dbReference type="Proteomes" id="UP000005233">
    <property type="component" value="Chromosome"/>
</dbReference>
<evidence type="ECO:0000256" key="4">
    <source>
        <dbReference type="HAMAP-Rule" id="MF_00512"/>
    </source>
</evidence>
<comment type="similarity">
    <text evidence="1 4">Belongs to the eukaryotic ribosomal protein eS6 family.</text>
</comment>
<dbReference type="KEGG" id="mez:Mtc_1366"/>
<proteinExistence type="inferred from homology"/>
<evidence type="ECO:0000256" key="1">
    <source>
        <dbReference type="ARBA" id="ARBA00009312"/>
    </source>
</evidence>
<dbReference type="GeneID" id="11971495"/>
<gene>
    <name evidence="4 6" type="primary">rps6e</name>
    <name evidence="6" type="ordered locus">Mtc_1366</name>
</gene>
<dbReference type="AlphaFoldDB" id="H8IAM3"/>
<dbReference type="GO" id="GO:1990904">
    <property type="term" value="C:ribonucleoprotein complex"/>
    <property type="evidence" value="ECO:0007669"/>
    <property type="project" value="UniProtKB-KW"/>
</dbReference>
<dbReference type="OrthoDB" id="7793at2157"/>
<feature type="region of interest" description="Disordered" evidence="5">
    <location>
        <begin position="117"/>
        <end position="147"/>
    </location>
</feature>
<dbReference type="STRING" id="1041930.Mtc_1366"/>
<dbReference type="EMBL" id="CP003243">
    <property type="protein sequence ID" value="AFD00120.1"/>
    <property type="molecule type" value="Genomic_DNA"/>
</dbReference>
<evidence type="ECO:0000313" key="6">
    <source>
        <dbReference type="EMBL" id="AFD00120.1"/>
    </source>
</evidence>
<keyword evidence="7" id="KW-1185">Reference proteome</keyword>
<dbReference type="GO" id="GO:0006412">
    <property type="term" value="P:translation"/>
    <property type="evidence" value="ECO:0007669"/>
    <property type="project" value="UniProtKB-UniRule"/>
</dbReference>
<dbReference type="PROSITE" id="PS00578">
    <property type="entry name" value="RIBOSOMAL_S6E"/>
    <property type="match status" value="1"/>
</dbReference>
<accession>H8IAM3</accession>
<feature type="compositionally biased region" description="Basic and acidic residues" evidence="5">
    <location>
        <begin position="119"/>
        <end position="131"/>
    </location>
</feature>
<dbReference type="RefSeq" id="WP_014405957.1">
    <property type="nucleotide sequence ID" value="NC_017034.1"/>
</dbReference>
<evidence type="ECO:0000313" key="7">
    <source>
        <dbReference type="Proteomes" id="UP000005233"/>
    </source>
</evidence>